<dbReference type="AlphaFoldDB" id="A0A6M2DSF1"/>
<reference evidence="2" key="1">
    <citation type="submission" date="2020-03" db="EMBL/GenBank/DDBJ databases">
        <title>Transcriptomic Profiling of the Digestive Tract of the Rat Flea, Xenopsylla cheopis, Following Blood Feeding and Infection with Yersinia pestis.</title>
        <authorList>
            <person name="Bland D.M."/>
            <person name="Martens C.A."/>
            <person name="Virtaneva K."/>
            <person name="Kanakabandi K."/>
            <person name="Long D."/>
            <person name="Rosenke R."/>
            <person name="Saturday G.A."/>
            <person name="Hoyt F.H."/>
            <person name="Bruno D.P."/>
            <person name="Ribeiro J.M.C."/>
            <person name="Hinnebusch J."/>
        </authorList>
    </citation>
    <scope>NUCLEOTIDE SEQUENCE</scope>
</reference>
<name>A0A6M2DSF1_XENCH</name>
<evidence type="ECO:0000259" key="1">
    <source>
        <dbReference type="Pfam" id="PF05347"/>
    </source>
</evidence>
<evidence type="ECO:0000313" key="2">
    <source>
        <dbReference type="EMBL" id="NOV48724.1"/>
    </source>
</evidence>
<organism evidence="2">
    <name type="scientific">Xenopsylla cheopis</name>
    <name type="common">Oriental rat flea</name>
    <name type="synonym">Pulex cheopis</name>
    <dbReference type="NCBI Taxonomy" id="163159"/>
    <lineage>
        <taxon>Eukaryota</taxon>
        <taxon>Metazoa</taxon>
        <taxon>Ecdysozoa</taxon>
        <taxon>Arthropoda</taxon>
        <taxon>Hexapoda</taxon>
        <taxon>Insecta</taxon>
        <taxon>Pterygota</taxon>
        <taxon>Neoptera</taxon>
        <taxon>Endopterygota</taxon>
        <taxon>Siphonaptera</taxon>
        <taxon>Pulicidae</taxon>
        <taxon>Xenopsyllinae</taxon>
        <taxon>Xenopsylla</taxon>
    </lineage>
</organism>
<dbReference type="InterPro" id="IPR008011">
    <property type="entry name" value="Complex1_LYR_dom"/>
</dbReference>
<sequence length="100" mass="12041">MSTPSPAQVLRLYKNLLRYGKNLQYTDKEYFCNRIRKEFRNNKTCTQPEELIFNFKVCISLLAKLTQFLRYATFAERKDSSGIWSRYMKVHNLKILYNVM</sequence>
<accession>A0A6M2DSF1</accession>
<dbReference type="EMBL" id="GIIL01004998">
    <property type="protein sequence ID" value="NOV48724.1"/>
    <property type="molecule type" value="Transcribed_RNA"/>
</dbReference>
<protein>
    <submittedName>
        <fullName evidence="2">Putative lyr motif-containing protein 5</fullName>
    </submittedName>
</protein>
<proteinExistence type="predicted"/>
<dbReference type="Pfam" id="PF05347">
    <property type="entry name" value="Complex1_LYR"/>
    <property type="match status" value="1"/>
</dbReference>
<feature type="domain" description="Complex 1 LYR protein" evidence="1">
    <location>
        <begin position="7"/>
        <end position="56"/>
    </location>
</feature>